<gene>
    <name evidence="11" type="ORF">Q8A70_02095</name>
</gene>
<dbReference type="PANTHER" id="PTHR43386:SF1">
    <property type="entry name" value="D,D-DIPEPTIDE TRANSPORT SYSTEM PERMEASE PROTEIN DDPC-RELATED"/>
    <property type="match status" value="1"/>
</dbReference>
<comment type="similarity">
    <text evidence="9">Belongs to the binding-protein-dependent transport system permease family.</text>
</comment>
<dbReference type="CDD" id="cd06261">
    <property type="entry name" value="TM_PBP2"/>
    <property type="match status" value="1"/>
</dbReference>
<dbReference type="InterPro" id="IPR025966">
    <property type="entry name" value="OppC_N"/>
</dbReference>
<proteinExistence type="inferred from homology"/>
<feature type="transmembrane region" description="Helical" evidence="9">
    <location>
        <begin position="280"/>
        <end position="302"/>
    </location>
</feature>
<sequence length="314" mass="33761">MSSTASTGWVIALTPPEWRRWLLTDTPQSRWQARAGRAYLGWAAFARNPLAMLGLLIVLVLIGMAIFAPLITSYSPVVSGDTVADRFLPPGGDHWLGTDGHSWDIWSRIVYGSRTSLLIIFMVAITAAPVGIIIGTTAGYLGGWIDTALMRLTDTFLALPKLVLALAFAAALGAGMENLILAIAITSWPPYARIARAETLTVRNTDYIAAAQMSGASSLRILIGHIMPMCLPSLIVRVTLDMAGIILTAAGLGFLGLGVPLPQPEWGSMVADGRSDILNQWWVCTYPGIAIFIVSLGFNLMGDGLRDVLDPREQ</sequence>
<organism evidence="11 12">
    <name type="scientific">Dongia sedimenti</name>
    <dbReference type="NCBI Taxonomy" id="3064282"/>
    <lineage>
        <taxon>Bacteria</taxon>
        <taxon>Pseudomonadati</taxon>
        <taxon>Pseudomonadota</taxon>
        <taxon>Alphaproteobacteria</taxon>
        <taxon>Rhodospirillales</taxon>
        <taxon>Dongiaceae</taxon>
        <taxon>Dongia</taxon>
    </lineage>
</organism>
<feature type="transmembrane region" description="Helical" evidence="9">
    <location>
        <begin position="238"/>
        <end position="260"/>
    </location>
</feature>
<dbReference type="SUPFAM" id="SSF161098">
    <property type="entry name" value="MetI-like"/>
    <property type="match status" value="1"/>
</dbReference>
<evidence type="ECO:0000313" key="12">
    <source>
        <dbReference type="Proteomes" id="UP001230156"/>
    </source>
</evidence>
<dbReference type="InterPro" id="IPR050366">
    <property type="entry name" value="BP-dependent_transpt_permease"/>
</dbReference>
<feature type="domain" description="ABC transmembrane type-1" evidence="10">
    <location>
        <begin position="117"/>
        <end position="302"/>
    </location>
</feature>
<keyword evidence="2 9" id="KW-0813">Transport</keyword>
<dbReference type="InterPro" id="IPR000515">
    <property type="entry name" value="MetI-like"/>
</dbReference>
<dbReference type="PANTHER" id="PTHR43386">
    <property type="entry name" value="OLIGOPEPTIDE TRANSPORT SYSTEM PERMEASE PROTEIN APPC"/>
    <property type="match status" value="1"/>
</dbReference>
<name>A0ABU0YFE5_9PROT</name>
<feature type="transmembrane region" description="Helical" evidence="9">
    <location>
        <begin position="162"/>
        <end position="187"/>
    </location>
</feature>
<reference evidence="12" key="1">
    <citation type="submission" date="2023-08" db="EMBL/GenBank/DDBJ databases">
        <title>Rhodospirillaceae gen. nov., a novel taxon isolated from the Yangtze River Yuezi River estuary sludge.</title>
        <authorList>
            <person name="Ruan L."/>
        </authorList>
    </citation>
    <scope>NUCLEOTIDE SEQUENCE [LARGE SCALE GENOMIC DNA]</scope>
    <source>
        <strain evidence="12">R-7</strain>
    </source>
</reference>
<evidence type="ECO:0000256" key="6">
    <source>
        <dbReference type="ARBA" id="ARBA00022927"/>
    </source>
</evidence>
<dbReference type="Pfam" id="PF12911">
    <property type="entry name" value="OppC_N"/>
    <property type="match status" value="1"/>
</dbReference>
<evidence type="ECO:0000256" key="2">
    <source>
        <dbReference type="ARBA" id="ARBA00022448"/>
    </source>
</evidence>
<evidence type="ECO:0000256" key="5">
    <source>
        <dbReference type="ARBA" id="ARBA00022856"/>
    </source>
</evidence>
<evidence type="ECO:0000256" key="4">
    <source>
        <dbReference type="ARBA" id="ARBA00022692"/>
    </source>
</evidence>
<dbReference type="RefSeq" id="WP_379953822.1">
    <property type="nucleotide sequence ID" value="NZ_JAUYVI010000001.1"/>
</dbReference>
<dbReference type="EMBL" id="JAUYVI010000001">
    <property type="protein sequence ID" value="MDQ7246434.1"/>
    <property type="molecule type" value="Genomic_DNA"/>
</dbReference>
<dbReference type="Pfam" id="PF00528">
    <property type="entry name" value="BPD_transp_1"/>
    <property type="match status" value="1"/>
</dbReference>
<keyword evidence="6" id="KW-0653">Protein transport</keyword>
<feature type="transmembrane region" description="Helical" evidence="9">
    <location>
        <begin position="117"/>
        <end position="141"/>
    </location>
</feature>
<evidence type="ECO:0000256" key="9">
    <source>
        <dbReference type="RuleBase" id="RU363032"/>
    </source>
</evidence>
<dbReference type="PROSITE" id="PS50928">
    <property type="entry name" value="ABC_TM1"/>
    <property type="match status" value="1"/>
</dbReference>
<evidence type="ECO:0000313" key="11">
    <source>
        <dbReference type="EMBL" id="MDQ7246434.1"/>
    </source>
</evidence>
<keyword evidence="5" id="KW-0571">Peptide transport</keyword>
<keyword evidence="12" id="KW-1185">Reference proteome</keyword>
<keyword evidence="4 9" id="KW-0812">Transmembrane</keyword>
<evidence type="ECO:0000256" key="8">
    <source>
        <dbReference type="ARBA" id="ARBA00023136"/>
    </source>
</evidence>
<dbReference type="Gene3D" id="1.10.3720.10">
    <property type="entry name" value="MetI-like"/>
    <property type="match status" value="1"/>
</dbReference>
<evidence type="ECO:0000256" key="1">
    <source>
        <dbReference type="ARBA" id="ARBA00004651"/>
    </source>
</evidence>
<comment type="caution">
    <text evidence="11">The sequence shown here is derived from an EMBL/GenBank/DDBJ whole genome shotgun (WGS) entry which is preliminary data.</text>
</comment>
<evidence type="ECO:0000256" key="3">
    <source>
        <dbReference type="ARBA" id="ARBA00022475"/>
    </source>
</evidence>
<dbReference type="InterPro" id="IPR035906">
    <property type="entry name" value="MetI-like_sf"/>
</dbReference>
<keyword evidence="3" id="KW-1003">Cell membrane</keyword>
<feature type="transmembrane region" description="Helical" evidence="9">
    <location>
        <begin position="50"/>
        <end position="71"/>
    </location>
</feature>
<protein>
    <submittedName>
        <fullName evidence="11">ABC transporter permease</fullName>
    </submittedName>
</protein>
<dbReference type="Proteomes" id="UP001230156">
    <property type="component" value="Unassembled WGS sequence"/>
</dbReference>
<evidence type="ECO:0000256" key="7">
    <source>
        <dbReference type="ARBA" id="ARBA00022989"/>
    </source>
</evidence>
<evidence type="ECO:0000259" key="10">
    <source>
        <dbReference type="PROSITE" id="PS50928"/>
    </source>
</evidence>
<accession>A0ABU0YFE5</accession>
<comment type="subcellular location">
    <subcellularLocation>
        <location evidence="1 9">Cell membrane</location>
        <topology evidence="1 9">Multi-pass membrane protein</topology>
    </subcellularLocation>
</comment>
<keyword evidence="8 9" id="KW-0472">Membrane</keyword>
<keyword evidence="7 9" id="KW-1133">Transmembrane helix</keyword>